<evidence type="ECO:0000256" key="1">
    <source>
        <dbReference type="SAM" id="Coils"/>
    </source>
</evidence>
<accession>A0ABP0Q8N0</accession>
<name>A0ABP0Q8N0_9DINO</name>
<keyword evidence="1" id="KW-0175">Coiled coil</keyword>
<sequence>MGHVILAASRTDEDIAPLDPAFILEEYKERILAFSKAPSHAQHILRIEHQHEPSWSLRFDDKASVADLVQAERMNLAWGHTVQVFSDDQSVDDLSSLSCHLDGLRLEHMPKKSKTEVQIAHLIIQIKICGLSHIAILPRGNMLFTFVDKVLDSRPALVVNADGERVPLDTRIWFPGSFIALTKNTFPCWPLRLSLEGRGTHDDAFPTSAGLYEAEVELLVFRFLHLQCIDPHLFWTARWIVDITELWPHEAHQRILHKWLKGGEIQGCRFGILWEANHWSAFLVTHHDNKLDVFIVDCQVEEVSSYMDLFFARVSKALHCHMYHIHLTHGIGQTFGTHCGAVAFLNVVNFLYPSADFTEQDAHNLYLRILAQRSLAEEAIENASVSTTLSWQLIGSGPDIQAQLAALIHSRGVLAEAKVARAQTIIQRLGVPTVVKILADKNPWAALKNAASKPGISLRILSDEEKAQYIEMRASTKHGAHIKDYKNKKEKSAPASSKDDITDRLVPSQLVLDPKMFKDENGDPVPQLQFSQVEADQHGLAICTIQEATAFLMAPKSISPHALGLLLLEPPEPDVMLKSGATKMRFPAQYQVTGEQVLIFGALLCIGDISIDRATAGSVSKQPVLPTVIIRYTLYRDQFQGSWQTFTEAPVREILKMFEPLNYCDGKNCGSACKKTHPDVDKTYEAVILELWGRHFTTAAGTKKTPLEADQFSFQVRTPAAIILSLVSNNPAGLYSDPRTDDFRVAHPDFCVIWINKVDFTQVERMSRTCSYALSIVRHRQRYGIRVKKIDEAKAWAELKPDQHFQPVKIEQIFEVSPVPHGTQKKTMEKVMREWNWNCRVLQPGRGSHFHMSWQVGAQEEPPARVLQAFQSDVLINPVRKVEVEQLRPKIFLAKKTQQHLRQAPSTTKEDQDPWLNHNDPWAKYAATSSTSAPLPPPTTAKRIEEIKGTLQQEVQNAVRKELESHPAGGAMSDTESGRLDHLESALQEVKSQNSALKGWIQDAQTKLNRQDAQLTQLKQEVGAQSEQMKTQFTNLQGELNQSFEKQFSRLEALLEKRQRHE</sequence>
<keyword evidence="3" id="KW-0808">Transferase</keyword>
<evidence type="ECO:0000256" key="2">
    <source>
        <dbReference type="SAM" id="MobiDB-lite"/>
    </source>
</evidence>
<evidence type="ECO:0000313" key="4">
    <source>
        <dbReference type="Proteomes" id="UP001642464"/>
    </source>
</evidence>
<keyword evidence="3" id="KW-0489">Methyltransferase</keyword>
<reference evidence="3 4" key="1">
    <citation type="submission" date="2024-02" db="EMBL/GenBank/DDBJ databases">
        <authorList>
            <person name="Chen Y."/>
            <person name="Shah S."/>
            <person name="Dougan E. K."/>
            <person name="Thang M."/>
            <person name="Chan C."/>
        </authorList>
    </citation>
    <scope>NUCLEOTIDE SEQUENCE [LARGE SCALE GENOMIC DNA]</scope>
</reference>
<feature type="coiled-coil region" evidence="1">
    <location>
        <begin position="1001"/>
        <end position="1028"/>
    </location>
</feature>
<evidence type="ECO:0000313" key="3">
    <source>
        <dbReference type="EMBL" id="CAK9084587.1"/>
    </source>
</evidence>
<dbReference type="EMBL" id="CAXAMM010039190">
    <property type="protein sequence ID" value="CAK9084587.1"/>
    <property type="molecule type" value="Genomic_DNA"/>
</dbReference>
<comment type="caution">
    <text evidence="3">The sequence shown here is derived from an EMBL/GenBank/DDBJ whole genome shotgun (WGS) entry which is preliminary data.</text>
</comment>
<feature type="region of interest" description="Disordered" evidence="2">
    <location>
        <begin position="481"/>
        <end position="500"/>
    </location>
</feature>
<proteinExistence type="predicted"/>
<gene>
    <name evidence="3" type="ORF">SCF082_LOCUS40117</name>
</gene>
<dbReference type="Proteomes" id="UP001642464">
    <property type="component" value="Unassembled WGS sequence"/>
</dbReference>
<protein>
    <submittedName>
        <fullName evidence="3">Modification methylase Eco47II</fullName>
    </submittedName>
</protein>
<feature type="region of interest" description="Disordered" evidence="2">
    <location>
        <begin position="897"/>
        <end position="921"/>
    </location>
</feature>
<dbReference type="GO" id="GO:0032259">
    <property type="term" value="P:methylation"/>
    <property type="evidence" value="ECO:0007669"/>
    <property type="project" value="UniProtKB-KW"/>
</dbReference>
<dbReference type="GO" id="GO:0008168">
    <property type="term" value="F:methyltransferase activity"/>
    <property type="evidence" value="ECO:0007669"/>
    <property type="project" value="UniProtKB-KW"/>
</dbReference>
<organism evidence="3 4">
    <name type="scientific">Durusdinium trenchii</name>
    <dbReference type="NCBI Taxonomy" id="1381693"/>
    <lineage>
        <taxon>Eukaryota</taxon>
        <taxon>Sar</taxon>
        <taxon>Alveolata</taxon>
        <taxon>Dinophyceae</taxon>
        <taxon>Suessiales</taxon>
        <taxon>Symbiodiniaceae</taxon>
        <taxon>Durusdinium</taxon>
    </lineage>
</organism>
<keyword evidence="4" id="KW-1185">Reference proteome</keyword>